<dbReference type="Pfam" id="PF00005">
    <property type="entry name" value="ABC_tran"/>
    <property type="match status" value="1"/>
</dbReference>
<reference evidence="6 7" key="1">
    <citation type="submission" date="2020-06" db="EMBL/GenBank/DDBJ databases">
        <title>Metabacillus dokdonensis sp. nov., isolated from the rhizosphere of Elymus tsukushiensis, a plant native to the Dokdo Islands, Republic of Korea.</title>
        <authorList>
            <person name="Lee S.Y."/>
            <person name="Hwang Y.J."/>
            <person name="Son J.S."/>
            <person name="Ghim S.Y."/>
        </authorList>
    </citation>
    <scope>NUCLEOTIDE SEQUENCE [LARGE SCALE GENOMIC DNA]</scope>
    <source>
        <strain evidence="6 7">KUDC1714</strain>
    </source>
</reference>
<comment type="similarity">
    <text evidence="1">Belongs to the ABC transporter superfamily.</text>
</comment>
<dbReference type="Gene3D" id="3.40.50.300">
    <property type="entry name" value="P-loop containing nucleotide triphosphate hydrolases"/>
    <property type="match status" value="1"/>
</dbReference>
<dbReference type="InterPro" id="IPR050319">
    <property type="entry name" value="ABC_transp_ATP-bind"/>
</dbReference>
<dbReference type="GO" id="GO:0005524">
    <property type="term" value="F:ATP binding"/>
    <property type="evidence" value="ECO:0007669"/>
    <property type="project" value="UniProtKB-KW"/>
</dbReference>
<dbReference type="SMART" id="SM00382">
    <property type="entry name" value="AAA"/>
    <property type="match status" value="1"/>
</dbReference>
<evidence type="ECO:0000256" key="1">
    <source>
        <dbReference type="ARBA" id="ARBA00005417"/>
    </source>
</evidence>
<dbReference type="InterPro" id="IPR013563">
    <property type="entry name" value="Oligopep_ABC_C"/>
</dbReference>
<name>A0ABX6S1A0_9BACI</name>
<dbReference type="PANTHER" id="PTHR43776:SF7">
    <property type="entry name" value="D,D-DIPEPTIDE TRANSPORT ATP-BINDING PROTEIN DDPF-RELATED"/>
    <property type="match status" value="1"/>
</dbReference>
<dbReference type="InterPro" id="IPR003439">
    <property type="entry name" value="ABC_transporter-like_ATP-bd"/>
</dbReference>
<dbReference type="EMBL" id="CP055263">
    <property type="protein sequence ID" value="QNF27317.1"/>
    <property type="molecule type" value="Genomic_DNA"/>
</dbReference>
<evidence type="ECO:0000259" key="5">
    <source>
        <dbReference type="PROSITE" id="PS50893"/>
    </source>
</evidence>
<keyword evidence="7" id="KW-1185">Reference proteome</keyword>
<evidence type="ECO:0000256" key="3">
    <source>
        <dbReference type="ARBA" id="ARBA00022741"/>
    </source>
</evidence>
<keyword evidence="4 6" id="KW-0067">ATP-binding</keyword>
<dbReference type="InterPro" id="IPR027417">
    <property type="entry name" value="P-loop_NTPase"/>
</dbReference>
<feature type="domain" description="ABC transporter" evidence="5">
    <location>
        <begin position="25"/>
        <end position="280"/>
    </location>
</feature>
<dbReference type="PROSITE" id="PS50893">
    <property type="entry name" value="ABC_TRANSPORTER_2"/>
    <property type="match status" value="1"/>
</dbReference>
<dbReference type="PANTHER" id="PTHR43776">
    <property type="entry name" value="TRANSPORT ATP-BINDING PROTEIN"/>
    <property type="match status" value="1"/>
</dbReference>
<evidence type="ECO:0000313" key="6">
    <source>
        <dbReference type="EMBL" id="QNF27317.1"/>
    </source>
</evidence>
<gene>
    <name evidence="6" type="ORF">HUW50_07185</name>
</gene>
<dbReference type="Proteomes" id="UP000515490">
    <property type="component" value="Chromosome"/>
</dbReference>
<dbReference type="CDD" id="cd03257">
    <property type="entry name" value="ABC_NikE_OppD_transporters"/>
    <property type="match status" value="1"/>
</dbReference>
<evidence type="ECO:0000313" key="7">
    <source>
        <dbReference type="Proteomes" id="UP000515490"/>
    </source>
</evidence>
<dbReference type="NCBIfam" id="TIGR01727">
    <property type="entry name" value="oligo_HPY"/>
    <property type="match status" value="1"/>
</dbReference>
<dbReference type="InterPro" id="IPR017871">
    <property type="entry name" value="ABC_transporter-like_CS"/>
</dbReference>
<organism evidence="6 7">
    <name type="scientific">Metabacillus elymi</name>
    <dbReference type="NCBI Taxonomy" id="2745198"/>
    <lineage>
        <taxon>Bacteria</taxon>
        <taxon>Bacillati</taxon>
        <taxon>Bacillota</taxon>
        <taxon>Bacilli</taxon>
        <taxon>Bacillales</taxon>
        <taxon>Bacillaceae</taxon>
        <taxon>Metabacillus</taxon>
    </lineage>
</organism>
<sequence length="356" mass="40105">MLDVSLSSKNHRRETEVINIPKKILEVQSMKKYYPIKRGFLKKTVAYVKAVDDVSLYVNEGETFGLVGESGCGKSTLGKSLLRAIEPSGGSIRFRDRHDELVDVMDLDYKGLRDIRRNMQMVFQDPYSSLNPRMTVLNIIGEPLICNKIARGEELRERVKYLMEVVGLNSRHLERYPHAFSGGQRQRIGIARALATNPKFLVCDEAVSALDVSIQAQIINLFQDLQNEFNLSYLFISHDLGVIQHISDRVGVMYVGKMVEMASTEELFANPKHPYTEALLSAKPIPNPRLKKERIILRGEVANPANPPSGCYFHPRCPYAQEICKQQAPEFKEISSGHHVACHLANELELKGAVGI</sequence>
<dbReference type="PROSITE" id="PS00211">
    <property type="entry name" value="ABC_TRANSPORTER_1"/>
    <property type="match status" value="1"/>
</dbReference>
<protein>
    <submittedName>
        <fullName evidence="6">ATP-binding cassette domain-containing protein</fullName>
    </submittedName>
</protein>
<keyword evidence="2" id="KW-0813">Transport</keyword>
<dbReference type="Pfam" id="PF08352">
    <property type="entry name" value="oligo_HPY"/>
    <property type="match status" value="1"/>
</dbReference>
<evidence type="ECO:0000256" key="2">
    <source>
        <dbReference type="ARBA" id="ARBA00022448"/>
    </source>
</evidence>
<dbReference type="SUPFAM" id="SSF52540">
    <property type="entry name" value="P-loop containing nucleoside triphosphate hydrolases"/>
    <property type="match status" value="1"/>
</dbReference>
<keyword evidence="3" id="KW-0547">Nucleotide-binding</keyword>
<accession>A0ABX6S1A0</accession>
<proteinExistence type="inferred from homology"/>
<dbReference type="InterPro" id="IPR003593">
    <property type="entry name" value="AAA+_ATPase"/>
</dbReference>
<evidence type="ECO:0000256" key="4">
    <source>
        <dbReference type="ARBA" id="ARBA00022840"/>
    </source>
</evidence>